<comment type="caution">
    <text evidence="3">The sequence shown here is derived from an EMBL/GenBank/DDBJ whole genome shotgun (WGS) entry which is preliminary data.</text>
</comment>
<name>A0A3A9WHE7_9ACTN</name>
<reference evidence="5 6" key="1">
    <citation type="submission" date="2018-09" db="EMBL/GenBank/DDBJ databases">
        <title>Streptomyces sp. nov. DS1-2, an endophytic actinomycete isolated from roots of Dendrobium scabrilingue.</title>
        <authorList>
            <person name="Kuncharoen N."/>
            <person name="Kudo T."/>
            <person name="Ohkuma M."/>
            <person name="Yuki M."/>
            <person name="Tanasupawat S."/>
        </authorList>
    </citation>
    <scope>NUCLEOTIDE SEQUENCE [LARGE SCALE GENOMIC DNA]</scope>
    <source>
        <strain evidence="3 6">AZ1-7</strain>
        <strain evidence="4 5">DS1-2</strain>
    </source>
</reference>
<dbReference type="InterPro" id="IPR041413">
    <property type="entry name" value="MLTR_LBD"/>
</dbReference>
<sequence>MGAGAGRRRPLPVRHRHLHARGVAGPVERPGGPGRASRPGARWSYRGGMGSKDEVREFLISRRALVTPEQVGLPYGGGERRVPGLRREEVALLAGVSVDYYTRLERGGIRGASESVLNAIARALRLNDVEREYLFDLARGVPFGASSRAVEPGVRSVRASVRRVLDHLTVPAIVHDANQDLVAANALGRALYAPHFDTEGTPNVARFIFLDPRAREYYVDWPLARRTTAAMMRLEAGRDPLNARLTAVVGELSTRSLHFRADWAGHDVHEHRTGVKSFRHPEVGLIEVAFDVFAMPGESGLQIVTYSVPPESDSADAFALLADLAATRRSAESSRRS</sequence>
<dbReference type="SMART" id="SM00530">
    <property type="entry name" value="HTH_XRE"/>
    <property type="match status" value="1"/>
</dbReference>
<dbReference type="PROSITE" id="PS50943">
    <property type="entry name" value="HTH_CROC1"/>
    <property type="match status" value="1"/>
</dbReference>
<dbReference type="SUPFAM" id="SSF47413">
    <property type="entry name" value="lambda repressor-like DNA-binding domains"/>
    <property type="match status" value="1"/>
</dbReference>
<dbReference type="Proteomes" id="UP000275024">
    <property type="component" value="Unassembled WGS sequence"/>
</dbReference>
<organism evidence="3 6">
    <name type="scientific">Streptomyces radicis</name>
    <dbReference type="NCBI Taxonomy" id="1750517"/>
    <lineage>
        <taxon>Bacteria</taxon>
        <taxon>Bacillati</taxon>
        <taxon>Actinomycetota</taxon>
        <taxon>Actinomycetes</taxon>
        <taxon>Kitasatosporales</taxon>
        <taxon>Streptomycetaceae</taxon>
        <taxon>Streptomyces</taxon>
    </lineage>
</organism>
<evidence type="ECO:0000313" key="6">
    <source>
        <dbReference type="Proteomes" id="UP000275024"/>
    </source>
</evidence>
<feature type="domain" description="HTH cro/C1-type" evidence="2">
    <location>
        <begin position="84"/>
        <end position="134"/>
    </location>
</feature>
<evidence type="ECO:0000259" key="2">
    <source>
        <dbReference type="PROSITE" id="PS50943"/>
    </source>
</evidence>
<evidence type="ECO:0000313" key="3">
    <source>
        <dbReference type="EMBL" id="RKN12448.1"/>
    </source>
</evidence>
<feature type="region of interest" description="Disordered" evidence="1">
    <location>
        <begin position="1"/>
        <end position="46"/>
    </location>
</feature>
<keyword evidence="5" id="KW-1185">Reference proteome</keyword>
<protein>
    <submittedName>
        <fullName evidence="3">XRE family transcriptional regulator</fullName>
    </submittedName>
</protein>
<evidence type="ECO:0000256" key="1">
    <source>
        <dbReference type="SAM" id="MobiDB-lite"/>
    </source>
</evidence>
<dbReference type="Gene3D" id="3.30.450.180">
    <property type="match status" value="1"/>
</dbReference>
<dbReference type="CDD" id="cd00093">
    <property type="entry name" value="HTH_XRE"/>
    <property type="match status" value="1"/>
</dbReference>
<dbReference type="PANTHER" id="PTHR35010">
    <property type="entry name" value="BLL4672 PROTEIN-RELATED"/>
    <property type="match status" value="1"/>
</dbReference>
<proteinExistence type="predicted"/>
<dbReference type="GO" id="GO:0003677">
    <property type="term" value="F:DNA binding"/>
    <property type="evidence" value="ECO:0007669"/>
    <property type="project" value="InterPro"/>
</dbReference>
<dbReference type="EMBL" id="RBDX01000001">
    <property type="protein sequence ID" value="RKN12448.1"/>
    <property type="molecule type" value="Genomic_DNA"/>
</dbReference>
<dbReference type="AlphaFoldDB" id="A0A3A9WHE7"/>
<dbReference type="Pfam" id="PF13560">
    <property type="entry name" value="HTH_31"/>
    <property type="match status" value="1"/>
</dbReference>
<dbReference type="EMBL" id="RBDY01000001">
    <property type="protein sequence ID" value="RKN27784.1"/>
    <property type="molecule type" value="Genomic_DNA"/>
</dbReference>
<dbReference type="Pfam" id="PF17765">
    <property type="entry name" value="MLTR_LBD"/>
    <property type="match status" value="1"/>
</dbReference>
<evidence type="ECO:0000313" key="5">
    <source>
        <dbReference type="Proteomes" id="UP000268652"/>
    </source>
</evidence>
<dbReference type="InterPro" id="IPR001387">
    <property type="entry name" value="Cro/C1-type_HTH"/>
</dbReference>
<feature type="compositionally biased region" description="Basic residues" evidence="1">
    <location>
        <begin position="1"/>
        <end position="20"/>
    </location>
</feature>
<dbReference type="PANTHER" id="PTHR35010:SF2">
    <property type="entry name" value="BLL4672 PROTEIN"/>
    <property type="match status" value="1"/>
</dbReference>
<dbReference type="InterPro" id="IPR010982">
    <property type="entry name" value="Lambda_DNA-bd_dom_sf"/>
</dbReference>
<dbReference type="OrthoDB" id="3542608at2"/>
<accession>A0A3A9WHE7</accession>
<dbReference type="Gene3D" id="1.10.260.40">
    <property type="entry name" value="lambda repressor-like DNA-binding domains"/>
    <property type="match status" value="1"/>
</dbReference>
<evidence type="ECO:0000313" key="4">
    <source>
        <dbReference type="EMBL" id="RKN27784.1"/>
    </source>
</evidence>
<dbReference type="Proteomes" id="UP000268652">
    <property type="component" value="Unassembled WGS sequence"/>
</dbReference>
<gene>
    <name evidence="4" type="ORF">D7318_02590</name>
    <name evidence="3" type="ORF">D7319_00300</name>
</gene>